<evidence type="ECO:0000313" key="2">
    <source>
        <dbReference type="EMBL" id="PWB96371.1"/>
    </source>
</evidence>
<accession>A0A2U1SXK3</accession>
<dbReference type="AlphaFoldDB" id="A0A2U1SXK3"/>
<organism evidence="2 3">
    <name type="scientific">Homoserinimonas hongtaonis</name>
    <dbReference type="NCBI Taxonomy" id="2079791"/>
    <lineage>
        <taxon>Bacteria</taxon>
        <taxon>Bacillati</taxon>
        <taxon>Actinomycetota</taxon>
        <taxon>Actinomycetes</taxon>
        <taxon>Micrococcales</taxon>
        <taxon>Microbacteriaceae</taxon>
        <taxon>Homoserinimonas</taxon>
    </lineage>
</organism>
<sequence length="112" mass="11535">MVSALLTLLTLSVMQLALVLHVRNTVQDAAAEGARYAALADNSFAEGVERTESLITAAVGPAYARNVTVASTTYLGHPAAVVTVSAPLPLIGLIGPDTVLEVRGHAALETLD</sequence>
<evidence type="ECO:0000259" key="1">
    <source>
        <dbReference type="Pfam" id="PF07811"/>
    </source>
</evidence>
<keyword evidence="3" id="KW-1185">Reference proteome</keyword>
<dbReference type="InterPro" id="IPR012495">
    <property type="entry name" value="TadE-like_dom"/>
</dbReference>
<name>A0A2U1SXK3_9MICO</name>
<evidence type="ECO:0000313" key="3">
    <source>
        <dbReference type="Proteomes" id="UP000244978"/>
    </source>
</evidence>
<dbReference type="Pfam" id="PF07811">
    <property type="entry name" value="TadE"/>
    <property type="match status" value="1"/>
</dbReference>
<dbReference type="EMBL" id="QEEX01000002">
    <property type="protein sequence ID" value="PWB96371.1"/>
    <property type="molecule type" value="Genomic_DNA"/>
</dbReference>
<protein>
    <submittedName>
        <fullName evidence="2">Pilus assembly protein</fullName>
    </submittedName>
</protein>
<feature type="domain" description="TadE-like" evidence="1">
    <location>
        <begin position="2"/>
        <end position="35"/>
    </location>
</feature>
<reference evidence="3" key="1">
    <citation type="submission" date="2018-04" db="EMBL/GenBank/DDBJ databases">
        <authorList>
            <person name="Liu S."/>
            <person name="Wang Z."/>
            <person name="Li J."/>
        </authorList>
    </citation>
    <scope>NUCLEOTIDE SEQUENCE [LARGE SCALE GENOMIC DNA]</scope>
    <source>
        <strain evidence="3">S1194</strain>
    </source>
</reference>
<dbReference type="Proteomes" id="UP000244978">
    <property type="component" value="Unassembled WGS sequence"/>
</dbReference>
<gene>
    <name evidence="2" type="ORF">DF220_12345</name>
</gene>
<comment type="caution">
    <text evidence="2">The sequence shown here is derived from an EMBL/GenBank/DDBJ whole genome shotgun (WGS) entry which is preliminary data.</text>
</comment>
<proteinExistence type="predicted"/>